<keyword evidence="4 7" id="KW-0949">S-adenosyl-L-methionine</keyword>
<keyword evidence="5" id="KW-0680">Restriction system</keyword>
<keyword evidence="9" id="KW-1185">Reference proteome</keyword>
<gene>
    <name evidence="8" type="ORF">FHS57_004760</name>
</gene>
<dbReference type="InterPro" id="IPR029063">
    <property type="entry name" value="SAM-dependent_MTases_sf"/>
</dbReference>
<dbReference type="AlphaFoldDB" id="A0A7W5ZNM9"/>
<comment type="caution">
    <text evidence="8">The sequence shown here is derived from an EMBL/GenBank/DDBJ whole genome shotgun (WGS) entry which is preliminary data.</text>
</comment>
<proteinExistence type="inferred from homology"/>
<dbReference type="GO" id="GO:0003886">
    <property type="term" value="F:DNA (cytosine-5-)-methyltransferase activity"/>
    <property type="evidence" value="ECO:0007669"/>
    <property type="project" value="UniProtKB-EC"/>
</dbReference>
<comment type="catalytic activity">
    <reaction evidence="6">
        <text>a 2'-deoxycytidine in DNA + S-adenosyl-L-methionine = a 5-methyl-2'-deoxycytidine in DNA + S-adenosyl-L-homocysteine + H(+)</text>
        <dbReference type="Rhea" id="RHEA:13681"/>
        <dbReference type="Rhea" id="RHEA-COMP:11369"/>
        <dbReference type="Rhea" id="RHEA-COMP:11370"/>
        <dbReference type="ChEBI" id="CHEBI:15378"/>
        <dbReference type="ChEBI" id="CHEBI:57856"/>
        <dbReference type="ChEBI" id="CHEBI:59789"/>
        <dbReference type="ChEBI" id="CHEBI:85452"/>
        <dbReference type="ChEBI" id="CHEBI:85454"/>
        <dbReference type="EC" id="2.1.1.37"/>
    </reaction>
</comment>
<evidence type="ECO:0000256" key="5">
    <source>
        <dbReference type="ARBA" id="ARBA00022747"/>
    </source>
</evidence>
<accession>A0A7W5ZNM9</accession>
<name>A0A7W5ZNM9_9BACT</name>
<dbReference type="PROSITE" id="PS51679">
    <property type="entry name" value="SAM_MT_C5"/>
    <property type="match status" value="1"/>
</dbReference>
<evidence type="ECO:0000256" key="7">
    <source>
        <dbReference type="PROSITE-ProRule" id="PRU01016"/>
    </source>
</evidence>
<evidence type="ECO:0000256" key="1">
    <source>
        <dbReference type="ARBA" id="ARBA00011975"/>
    </source>
</evidence>
<dbReference type="EMBL" id="JACIBY010000012">
    <property type="protein sequence ID" value="MBB3840740.1"/>
    <property type="molecule type" value="Genomic_DNA"/>
</dbReference>
<dbReference type="InterPro" id="IPR050390">
    <property type="entry name" value="C5-Methyltransferase"/>
</dbReference>
<evidence type="ECO:0000256" key="2">
    <source>
        <dbReference type="ARBA" id="ARBA00022603"/>
    </source>
</evidence>
<dbReference type="RefSeq" id="WP_183977912.1">
    <property type="nucleotide sequence ID" value="NZ_JACIBY010000012.1"/>
</dbReference>
<dbReference type="PANTHER" id="PTHR10629:SF52">
    <property type="entry name" value="DNA (CYTOSINE-5)-METHYLTRANSFERASE 1"/>
    <property type="match status" value="1"/>
</dbReference>
<dbReference type="EC" id="2.1.1.37" evidence="1"/>
<dbReference type="Proteomes" id="UP000541352">
    <property type="component" value="Unassembled WGS sequence"/>
</dbReference>
<evidence type="ECO:0000256" key="3">
    <source>
        <dbReference type="ARBA" id="ARBA00022679"/>
    </source>
</evidence>
<reference evidence="8 9" key="1">
    <citation type="submission" date="2020-08" db="EMBL/GenBank/DDBJ databases">
        <title>Genomic Encyclopedia of Type Strains, Phase IV (KMG-IV): sequencing the most valuable type-strain genomes for metagenomic binning, comparative biology and taxonomic classification.</title>
        <authorList>
            <person name="Goeker M."/>
        </authorList>
    </citation>
    <scope>NUCLEOTIDE SEQUENCE [LARGE SCALE GENOMIC DNA]</scope>
    <source>
        <strain evidence="8 9">DSM 17976</strain>
    </source>
</reference>
<evidence type="ECO:0000313" key="8">
    <source>
        <dbReference type="EMBL" id="MBB3840740.1"/>
    </source>
</evidence>
<dbReference type="PRINTS" id="PR00105">
    <property type="entry name" value="C5METTRFRASE"/>
</dbReference>
<protein>
    <recommendedName>
        <fullName evidence="1">DNA (cytosine-5-)-methyltransferase</fullName>
        <ecNumber evidence="1">2.1.1.37</ecNumber>
    </recommendedName>
</protein>
<evidence type="ECO:0000256" key="6">
    <source>
        <dbReference type="ARBA" id="ARBA00047422"/>
    </source>
</evidence>
<dbReference type="SUPFAM" id="SSF53335">
    <property type="entry name" value="S-adenosyl-L-methionine-dependent methyltransferases"/>
    <property type="match status" value="1"/>
</dbReference>
<dbReference type="GO" id="GO:0032259">
    <property type="term" value="P:methylation"/>
    <property type="evidence" value="ECO:0007669"/>
    <property type="project" value="UniProtKB-KW"/>
</dbReference>
<sequence>MTHAGYFEGIGGFSLAAESVGIKTIYTCELDDFRTAWLTYRFKNAIHERDIRTAVGHYATIFTGGFPCQDISLANPNGKGLEGNRSGLWWEFYRLICIHRPKYVVLENSPNLVNLGLLDILRAFAQIGYNAEWEVISKRAVGYSDERERIFVVAYPNEIRRYHHRQVFDRKYYEMCLKEIQQKKFFQSQTFRVPSMEFLRQALTVSIQEDTGLSNRVAKAEIEAYGDAVNPKVAALVLKMIQYFDQSTNQYPCKQNDSLQQKPNCPKTNG</sequence>
<dbReference type="InterPro" id="IPR001525">
    <property type="entry name" value="C5_MeTfrase"/>
</dbReference>
<dbReference type="PANTHER" id="PTHR10629">
    <property type="entry name" value="CYTOSINE-SPECIFIC METHYLTRANSFERASE"/>
    <property type="match status" value="1"/>
</dbReference>
<evidence type="ECO:0000313" key="9">
    <source>
        <dbReference type="Proteomes" id="UP000541352"/>
    </source>
</evidence>
<keyword evidence="2 7" id="KW-0489">Methyltransferase</keyword>
<organism evidence="8 9">
    <name type="scientific">Runella defluvii</name>
    <dbReference type="NCBI Taxonomy" id="370973"/>
    <lineage>
        <taxon>Bacteria</taxon>
        <taxon>Pseudomonadati</taxon>
        <taxon>Bacteroidota</taxon>
        <taxon>Cytophagia</taxon>
        <taxon>Cytophagales</taxon>
        <taxon>Spirosomataceae</taxon>
        <taxon>Runella</taxon>
    </lineage>
</organism>
<dbReference type="Pfam" id="PF00145">
    <property type="entry name" value="DNA_methylase"/>
    <property type="match status" value="1"/>
</dbReference>
<feature type="active site" evidence="7">
    <location>
        <position position="68"/>
    </location>
</feature>
<keyword evidence="3 7" id="KW-0808">Transferase</keyword>
<dbReference type="GO" id="GO:0009307">
    <property type="term" value="P:DNA restriction-modification system"/>
    <property type="evidence" value="ECO:0007669"/>
    <property type="project" value="UniProtKB-KW"/>
</dbReference>
<evidence type="ECO:0000256" key="4">
    <source>
        <dbReference type="ARBA" id="ARBA00022691"/>
    </source>
</evidence>
<dbReference type="Gene3D" id="3.40.50.150">
    <property type="entry name" value="Vaccinia Virus protein VP39"/>
    <property type="match status" value="1"/>
</dbReference>
<comment type="similarity">
    <text evidence="7">Belongs to the class I-like SAM-binding methyltransferase superfamily. C5-methyltransferase family.</text>
</comment>